<dbReference type="AlphaFoldDB" id="A0A6D2JYM9"/>
<organism evidence="2 3">
    <name type="scientific">Microthlaspi erraticum</name>
    <dbReference type="NCBI Taxonomy" id="1685480"/>
    <lineage>
        <taxon>Eukaryota</taxon>
        <taxon>Viridiplantae</taxon>
        <taxon>Streptophyta</taxon>
        <taxon>Embryophyta</taxon>
        <taxon>Tracheophyta</taxon>
        <taxon>Spermatophyta</taxon>
        <taxon>Magnoliopsida</taxon>
        <taxon>eudicotyledons</taxon>
        <taxon>Gunneridae</taxon>
        <taxon>Pentapetalae</taxon>
        <taxon>rosids</taxon>
        <taxon>malvids</taxon>
        <taxon>Brassicales</taxon>
        <taxon>Brassicaceae</taxon>
        <taxon>Coluteocarpeae</taxon>
        <taxon>Microthlaspi</taxon>
    </lineage>
</organism>
<keyword evidence="1" id="KW-0175">Coiled coil</keyword>
<dbReference type="EMBL" id="CACVBM020001299">
    <property type="protein sequence ID" value="CAA7044442.1"/>
    <property type="molecule type" value="Genomic_DNA"/>
</dbReference>
<proteinExistence type="predicted"/>
<comment type="caution">
    <text evidence="2">The sequence shown here is derived from an EMBL/GenBank/DDBJ whole genome shotgun (WGS) entry which is preliminary data.</text>
</comment>
<dbReference type="OrthoDB" id="1106524at2759"/>
<dbReference type="Pfam" id="PF03004">
    <property type="entry name" value="Transposase_24"/>
    <property type="match status" value="1"/>
</dbReference>
<feature type="coiled-coil region" evidence="1">
    <location>
        <begin position="339"/>
        <end position="373"/>
    </location>
</feature>
<dbReference type="InterPro" id="IPR004252">
    <property type="entry name" value="Probable_transposase_24"/>
</dbReference>
<reference evidence="2" key="1">
    <citation type="submission" date="2020-01" db="EMBL/GenBank/DDBJ databases">
        <authorList>
            <person name="Mishra B."/>
        </authorList>
    </citation>
    <scope>NUCLEOTIDE SEQUENCE [LARGE SCALE GENOMIC DNA]</scope>
</reference>
<dbReference type="Proteomes" id="UP000467841">
    <property type="component" value="Unassembled WGS sequence"/>
</dbReference>
<evidence type="ECO:0008006" key="4">
    <source>
        <dbReference type="Google" id="ProtNLM"/>
    </source>
</evidence>
<evidence type="ECO:0000313" key="3">
    <source>
        <dbReference type="Proteomes" id="UP000467841"/>
    </source>
</evidence>
<name>A0A6D2JYM9_9BRAS</name>
<protein>
    <recommendedName>
        <fullName evidence="4">Transposase, Ptta/En/Spm, plant</fullName>
    </recommendedName>
</protein>
<keyword evidence="3" id="KW-1185">Reference proteome</keyword>
<gene>
    <name evidence="2" type="ORF">MERR_LOCUS31677</name>
</gene>
<sequence length="375" mass="42854">MVLSCLGVPPYKWWSESFTASTIKELQQIVSSLAQFLEFRKQKQIWRLITYDFSCVYCEEMEEAVVDRSVLPMLHPSRENGAKWFNHDTQVSTAVRKVIQSCFKGPYYSWKKVPPFYKGTWFSLFKKKFNWNPAINHQVKGEFDKLAAYRLKGMISAAKKDAQKTGEKPDWIMSDVWAIMEAHWATAKAIEKSAKARASRMSDRGGIGPYSHVAGSRSFAKVQDVLEANNEDFCFFAVMKKTHQKADGTYSDQRARLVAEAYEKHLEEHLGQLEIAGEQWTAENLGLREKNEIYVKAATGVSNQGIFGLGALRSEVLLAGEASSSAPQLEEPEMCPQRMQEMETELKESREENLQIQRRLEALEKKLESLERQNA</sequence>
<evidence type="ECO:0000313" key="2">
    <source>
        <dbReference type="EMBL" id="CAA7044442.1"/>
    </source>
</evidence>
<accession>A0A6D2JYM9</accession>
<evidence type="ECO:0000256" key="1">
    <source>
        <dbReference type="SAM" id="Coils"/>
    </source>
</evidence>